<feature type="compositionally biased region" description="Basic residues" evidence="2">
    <location>
        <begin position="1"/>
        <end position="10"/>
    </location>
</feature>
<evidence type="ECO:0000313" key="4">
    <source>
        <dbReference type="EMBL" id="GFY88920.1"/>
    </source>
</evidence>
<keyword evidence="1" id="KW-0862">Zinc</keyword>
<sequence>MPPRNARGRAKSLTGARGARGARGTRRNLDEGDDHQESVMGGRASAPVENVGNIGGAPPTILVPIRAIENRATTAMKAFLQLRPPTFKGELDPLVTEDWLEQVTRALDTILVTEEELRVLFAFYQLQGDALQWWKTVEEVQYPTRSLPATSIVSSGQTYRGGLPCFGCHQPGHCVMDCPLKGQQRQSQQGGQSHIQAQGQSLVKGPPTCFQCGQVGHISRQCTQKENNQGATGSQQPTRSVQASRVNPAFTSAQPSYQSRPQAVTQQGQRT</sequence>
<name>A0A7J0ERI0_9ERIC</name>
<feature type="domain" description="CCHC-type" evidence="3">
    <location>
        <begin position="209"/>
        <end position="224"/>
    </location>
</feature>
<dbReference type="PANTHER" id="PTHR23002">
    <property type="entry name" value="ZINC FINGER CCHC DOMAIN CONTAINING PROTEIN"/>
    <property type="match status" value="1"/>
</dbReference>
<accession>A0A7J0ERI0</accession>
<evidence type="ECO:0000256" key="2">
    <source>
        <dbReference type="SAM" id="MobiDB-lite"/>
    </source>
</evidence>
<proteinExistence type="predicted"/>
<evidence type="ECO:0000256" key="1">
    <source>
        <dbReference type="PROSITE-ProRule" id="PRU00047"/>
    </source>
</evidence>
<keyword evidence="1" id="KW-0863">Zinc-finger</keyword>
<dbReference type="Gene3D" id="4.10.60.10">
    <property type="entry name" value="Zinc finger, CCHC-type"/>
    <property type="match status" value="1"/>
</dbReference>
<comment type="caution">
    <text evidence="4">The sequence shown here is derived from an EMBL/GenBank/DDBJ whole genome shotgun (WGS) entry which is preliminary data.</text>
</comment>
<keyword evidence="1" id="KW-0479">Metal-binding</keyword>
<evidence type="ECO:0000313" key="5">
    <source>
        <dbReference type="Proteomes" id="UP000585474"/>
    </source>
</evidence>
<dbReference type="SMART" id="SM00343">
    <property type="entry name" value="ZnF_C2HC"/>
    <property type="match status" value="2"/>
</dbReference>
<feature type="region of interest" description="Disordered" evidence="2">
    <location>
        <begin position="1"/>
        <end position="52"/>
    </location>
</feature>
<organism evidence="4 5">
    <name type="scientific">Actinidia rufa</name>
    <dbReference type="NCBI Taxonomy" id="165716"/>
    <lineage>
        <taxon>Eukaryota</taxon>
        <taxon>Viridiplantae</taxon>
        <taxon>Streptophyta</taxon>
        <taxon>Embryophyta</taxon>
        <taxon>Tracheophyta</taxon>
        <taxon>Spermatophyta</taxon>
        <taxon>Magnoliopsida</taxon>
        <taxon>eudicotyledons</taxon>
        <taxon>Gunneridae</taxon>
        <taxon>Pentapetalae</taxon>
        <taxon>asterids</taxon>
        <taxon>Ericales</taxon>
        <taxon>Actinidiaceae</taxon>
        <taxon>Actinidia</taxon>
    </lineage>
</organism>
<dbReference type="GO" id="GO:0008270">
    <property type="term" value="F:zinc ion binding"/>
    <property type="evidence" value="ECO:0007669"/>
    <property type="project" value="UniProtKB-KW"/>
</dbReference>
<feature type="domain" description="CCHC-type" evidence="3">
    <location>
        <begin position="165"/>
        <end position="179"/>
    </location>
</feature>
<dbReference type="AlphaFoldDB" id="A0A7J0ERI0"/>
<gene>
    <name evidence="4" type="ORF">Acr_06g0008600</name>
</gene>
<dbReference type="PROSITE" id="PS50158">
    <property type="entry name" value="ZF_CCHC"/>
    <property type="match status" value="2"/>
</dbReference>
<dbReference type="SUPFAM" id="SSF57756">
    <property type="entry name" value="Retrovirus zinc finger-like domains"/>
    <property type="match status" value="1"/>
</dbReference>
<feature type="region of interest" description="Disordered" evidence="2">
    <location>
        <begin position="225"/>
        <end position="271"/>
    </location>
</feature>
<dbReference type="InterPro" id="IPR051714">
    <property type="entry name" value="Znf_CCHC_NABP"/>
</dbReference>
<dbReference type="InterPro" id="IPR036875">
    <property type="entry name" value="Znf_CCHC_sf"/>
</dbReference>
<keyword evidence="5" id="KW-1185">Reference proteome</keyword>
<reference evidence="4 5" key="1">
    <citation type="submission" date="2019-07" db="EMBL/GenBank/DDBJ databases">
        <title>De Novo Assembly of kiwifruit Actinidia rufa.</title>
        <authorList>
            <person name="Sugita-Konishi S."/>
            <person name="Sato K."/>
            <person name="Mori E."/>
            <person name="Abe Y."/>
            <person name="Kisaki G."/>
            <person name="Hamano K."/>
            <person name="Suezawa K."/>
            <person name="Otani M."/>
            <person name="Fukuda T."/>
            <person name="Manabe T."/>
            <person name="Gomi K."/>
            <person name="Tabuchi M."/>
            <person name="Akimitsu K."/>
            <person name="Kataoka I."/>
        </authorList>
    </citation>
    <scope>NUCLEOTIDE SEQUENCE [LARGE SCALE GENOMIC DNA]</scope>
    <source>
        <strain evidence="5">cv. Fuchu</strain>
    </source>
</reference>
<dbReference type="Pfam" id="PF00098">
    <property type="entry name" value="zf-CCHC"/>
    <property type="match status" value="1"/>
</dbReference>
<protein>
    <recommendedName>
        <fullName evidence="3">CCHC-type domain-containing protein</fullName>
    </recommendedName>
</protein>
<dbReference type="EMBL" id="BJWL01000006">
    <property type="protein sequence ID" value="GFY88920.1"/>
    <property type="molecule type" value="Genomic_DNA"/>
</dbReference>
<dbReference type="GO" id="GO:0003676">
    <property type="term" value="F:nucleic acid binding"/>
    <property type="evidence" value="ECO:0007669"/>
    <property type="project" value="InterPro"/>
</dbReference>
<dbReference type="Proteomes" id="UP000585474">
    <property type="component" value="Unassembled WGS sequence"/>
</dbReference>
<dbReference type="InterPro" id="IPR001878">
    <property type="entry name" value="Znf_CCHC"/>
</dbReference>
<dbReference type="OrthoDB" id="3863715at2759"/>
<evidence type="ECO:0000259" key="3">
    <source>
        <dbReference type="PROSITE" id="PS50158"/>
    </source>
</evidence>